<gene>
    <name evidence="1" type="ORF">B7696_06620</name>
</gene>
<evidence type="ECO:0000313" key="2">
    <source>
        <dbReference type="Proteomes" id="UP000193234"/>
    </source>
</evidence>
<protein>
    <submittedName>
        <fullName evidence="1">Uncharacterized protein</fullName>
    </submittedName>
</protein>
<proteinExistence type="predicted"/>
<dbReference type="AlphaFoldDB" id="A0A1X1KI20"/>
<reference evidence="1 2" key="1">
    <citation type="journal article" date="2016" name="Eur. J. Clin. Microbiol. Infect. Dis.">
        <title>Whole genome sequencing as a tool for phylogenetic analysis of clinical strains of Mitis group streptococci.</title>
        <authorList>
            <person name="Rasmussen L.H."/>
            <person name="Dargis R."/>
            <person name="Hojholt K."/>
            <person name="Christensen J.J."/>
            <person name="Skovgaard O."/>
            <person name="Justesen U.S."/>
            <person name="Rosenvinge F.S."/>
            <person name="Moser C."/>
            <person name="Lukjancenko O."/>
            <person name="Rasmussen S."/>
            <person name="Nielsen X.C."/>
        </authorList>
    </citation>
    <scope>NUCLEOTIDE SEQUENCE [LARGE SCALE GENOMIC DNA]</scope>
    <source>
        <strain evidence="1 2">RH_12363_08</strain>
    </source>
</reference>
<name>A0A1X1KI20_STRMT</name>
<dbReference type="EMBL" id="NCVJ01000020">
    <property type="protein sequence ID" value="ORO99116.1"/>
    <property type="molecule type" value="Genomic_DNA"/>
</dbReference>
<evidence type="ECO:0000313" key="1">
    <source>
        <dbReference type="EMBL" id="ORO99116.1"/>
    </source>
</evidence>
<dbReference type="RefSeq" id="WP_084862829.1">
    <property type="nucleotide sequence ID" value="NZ_CAMHVK010000002.1"/>
</dbReference>
<sequence length="75" mass="8545">MDLHHKGKSFLRAEVTEEQKEFVKLLADIKGIPTQEFLGQVVANFVNNNRQLIDKYQNDLKALVEDASSNVNMNV</sequence>
<dbReference type="Proteomes" id="UP000193234">
    <property type="component" value="Unassembled WGS sequence"/>
</dbReference>
<organism evidence="1 2">
    <name type="scientific">Streptococcus mitis</name>
    <dbReference type="NCBI Taxonomy" id="28037"/>
    <lineage>
        <taxon>Bacteria</taxon>
        <taxon>Bacillati</taxon>
        <taxon>Bacillota</taxon>
        <taxon>Bacilli</taxon>
        <taxon>Lactobacillales</taxon>
        <taxon>Streptococcaceae</taxon>
        <taxon>Streptococcus</taxon>
        <taxon>Streptococcus mitis group</taxon>
    </lineage>
</organism>
<accession>A0A1X1KI20</accession>
<comment type="caution">
    <text evidence="1">The sequence shown here is derived from an EMBL/GenBank/DDBJ whole genome shotgun (WGS) entry which is preliminary data.</text>
</comment>